<feature type="region of interest" description="Disordered" evidence="4">
    <location>
        <begin position="842"/>
        <end position="865"/>
    </location>
</feature>
<dbReference type="PROSITE" id="PS00233">
    <property type="entry name" value="CHIT_BIND_RR_1"/>
    <property type="match status" value="1"/>
</dbReference>
<feature type="compositionally biased region" description="Basic and acidic residues" evidence="4">
    <location>
        <begin position="853"/>
        <end position="865"/>
    </location>
</feature>
<comment type="caution">
    <text evidence="6">The sequence shown here is derived from an EMBL/GenBank/DDBJ whole genome shotgun (WGS) entry which is preliminary data.</text>
</comment>
<evidence type="ECO:0000313" key="6">
    <source>
        <dbReference type="EMBL" id="CAG5015001.1"/>
    </source>
</evidence>
<dbReference type="Proteomes" id="UP000691718">
    <property type="component" value="Unassembled WGS sequence"/>
</dbReference>
<evidence type="ECO:0000256" key="4">
    <source>
        <dbReference type="SAM" id="MobiDB-lite"/>
    </source>
</evidence>
<feature type="compositionally biased region" description="Polar residues" evidence="4">
    <location>
        <begin position="999"/>
        <end position="1027"/>
    </location>
</feature>
<dbReference type="OrthoDB" id="7484114at2759"/>
<dbReference type="GO" id="GO:0042302">
    <property type="term" value="F:structural constituent of cuticle"/>
    <property type="evidence" value="ECO:0007669"/>
    <property type="project" value="UniProtKB-UniRule"/>
</dbReference>
<protein>
    <submittedName>
        <fullName evidence="6">(apollo) hypothetical protein</fullName>
    </submittedName>
</protein>
<dbReference type="EMBL" id="CAJQZP010001064">
    <property type="protein sequence ID" value="CAG5015001.1"/>
    <property type="molecule type" value="Genomic_DNA"/>
</dbReference>
<feature type="signal peptide" evidence="5">
    <location>
        <begin position="1"/>
        <end position="15"/>
    </location>
</feature>
<dbReference type="InterPro" id="IPR000618">
    <property type="entry name" value="Insect_cuticle"/>
</dbReference>
<feature type="region of interest" description="Disordered" evidence="4">
    <location>
        <begin position="990"/>
        <end position="1049"/>
    </location>
</feature>
<feature type="chain" id="PRO_5035831696" evidence="5">
    <location>
        <begin position="16"/>
        <end position="1049"/>
    </location>
</feature>
<name>A0A8S3XHN8_PARAO</name>
<dbReference type="AlphaFoldDB" id="A0A8S3XHN8"/>
<reference evidence="6" key="1">
    <citation type="submission" date="2021-04" db="EMBL/GenBank/DDBJ databases">
        <authorList>
            <person name="Tunstrom K."/>
        </authorList>
    </citation>
    <scope>NUCLEOTIDE SEQUENCE</scope>
</reference>
<dbReference type="PROSITE" id="PS51155">
    <property type="entry name" value="CHIT_BIND_RR_2"/>
    <property type="match status" value="1"/>
</dbReference>
<dbReference type="InterPro" id="IPR031311">
    <property type="entry name" value="CHIT_BIND_RR_consensus"/>
</dbReference>
<keyword evidence="2 5" id="KW-0732">Signal</keyword>
<evidence type="ECO:0000256" key="1">
    <source>
        <dbReference type="ARBA" id="ARBA00022460"/>
    </source>
</evidence>
<evidence type="ECO:0000256" key="5">
    <source>
        <dbReference type="SAM" id="SignalP"/>
    </source>
</evidence>
<feature type="region of interest" description="Disordered" evidence="4">
    <location>
        <begin position="777"/>
        <end position="807"/>
    </location>
</feature>
<sequence>MYLVYLAALIAVCSAAKLDRTYLPPASAITVGGSPAAIQAPLLRDSISEDQGRFPNGAFDNDFDGVVVEAVSPGTRVSSPGETGLGAPRISYGSSYSKVGEAAFKPINQQGVQTQIASQFSRNFYQVPNIDFKRASGRPQAAADRASNIVRFQKEIRPKSYNYAFQTDNGITAEENGVTINGAEVQGGYSYTGDDGKLYKVTYTAGKGGYQPIGDHLPTSPPIPDEILKSLEQNAKEAAAGLVDDGSYDAAKYNAENDYTKSDNDYNKYKNEESALGKKTEFDADVSGTFVSQNHQIFEIPNVKEQLTPYFNYTPKDTNINNAFESYANINNKNEKTSGQQFSDITVFEPISTQNTLNQVNSNKNTHMEGIPNDDDFSRPIYFGSIDPNQALNKGFGIENSYLPPPNIQRQNFSYTPGVNAQNSTTQLNFKSSPNEHQDIKRNKSQQKVDFQFEPHSFLKDNFDKYSQISNSQSHDLFQNSFFNDIELNKNSNSQKQPNFSPDTFNNLQATFQPNTEITTPFVDSAGNIAFQKRNQKVPIPTQSSFLLVPTSNSQPHNVAHSNYERSNDNVNIQLNPIAPHQVSNGFQDISNKGVTKFNDKSQYQSSDHSYYYNQPSKPFEASYKNNEEALPNINSGSINLMQSSKNNFKNLNMQFQISNKYPRPPTIPSTRTSFSKISYNENVNTPHDVVSSQNGEYGASANYPKLPTIANITPSPSKSTDQDISRFLSHSTGITQASISPFPSLSSMTNFGPISNIKKPDNFRFNQDISQSLFLSPSTASPQENTLGQSSYQQSNNKLDQTDSHNNQGFVQQTTKQIIPQFNYIGNRPSEQYDGEVYEYKKPDDSFSTPSKSEKENRSLTENRFAEFGQKLQPSFIQRESQRENQNEYNNTSQIIFQEFQLNRNNIKKEQKPLGDSQISNFESSMQGTKFTSDAFTKSQGNKNYNVPFGFSDRVKPCCQRFQMPSQNTVQYQPDSNFRRFEMLKPLSTDFKPKSKEGISTTQTTGVQDNQGFQTAHTTSQLSQTGGREDFSGPQKSPAFDEASGYYY</sequence>
<organism evidence="6 7">
    <name type="scientific">Parnassius apollo</name>
    <name type="common">Apollo butterfly</name>
    <name type="synonym">Papilio apollo</name>
    <dbReference type="NCBI Taxonomy" id="110799"/>
    <lineage>
        <taxon>Eukaryota</taxon>
        <taxon>Metazoa</taxon>
        <taxon>Ecdysozoa</taxon>
        <taxon>Arthropoda</taxon>
        <taxon>Hexapoda</taxon>
        <taxon>Insecta</taxon>
        <taxon>Pterygota</taxon>
        <taxon>Neoptera</taxon>
        <taxon>Endopterygota</taxon>
        <taxon>Lepidoptera</taxon>
        <taxon>Glossata</taxon>
        <taxon>Ditrysia</taxon>
        <taxon>Papilionoidea</taxon>
        <taxon>Papilionidae</taxon>
        <taxon>Parnassiinae</taxon>
        <taxon>Parnassini</taxon>
        <taxon>Parnassius</taxon>
        <taxon>Parnassius</taxon>
    </lineage>
</organism>
<dbReference type="Pfam" id="PF00379">
    <property type="entry name" value="Chitin_bind_4"/>
    <property type="match status" value="1"/>
</dbReference>
<proteinExistence type="predicted"/>
<evidence type="ECO:0000313" key="7">
    <source>
        <dbReference type="Proteomes" id="UP000691718"/>
    </source>
</evidence>
<keyword evidence="1 3" id="KW-0193">Cuticle</keyword>
<gene>
    <name evidence="6" type="ORF">PAPOLLO_LOCUS16271</name>
</gene>
<evidence type="ECO:0000256" key="3">
    <source>
        <dbReference type="PROSITE-ProRule" id="PRU00497"/>
    </source>
</evidence>
<keyword evidence="7" id="KW-1185">Reference proteome</keyword>
<evidence type="ECO:0000256" key="2">
    <source>
        <dbReference type="ARBA" id="ARBA00022729"/>
    </source>
</evidence>
<accession>A0A8S3XHN8</accession>